<reference evidence="2 3" key="1">
    <citation type="submission" date="2016-11" db="EMBL/GenBank/DDBJ databases">
        <title>Trade-off between light-utilization and light-protection in marine flavobacteria.</title>
        <authorList>
            <person name="Kumagai Y."/>
        </authorList>
    </citation>
    <scope>NUCLEOTIDE SEQUENCE [LARGE SCALE GENOMIC DNA]</scope>
    <source>
        <strain evidence="2 3">NBRC 107741</strain>
    </source>
</reference>
<accession>A0A2S7KR33</accession>
<dbReference type="AlphaFoldDB" id="A0A2S7KR33"/>
<dbReference type="Proteomes" id="UP000239800">
    <property type="component" value="Unassembled WGS sequence"/>
</dbReference>
<comment type="caution">
    <text evidence="2">The sequence shown here is derived from an EMBL/GenBank/DDBJ whole genome shotgun (WGS) entry which is preliminary data.</text>
</comment>
<dbReference type="OrthoDB" id="1344356at2"/>
<gene>
    <name evidence="2" type="ORF">BST85_09375</name>
</gene>
<evidence type="ECO:0000313" key="3">
    <source>
        <dbReference type="Proteomes" id="UP000239800"/>
    </source>
</evidence>
<dbReference type="SUPFAM" id="SSF56954">
    <property type="entry name" value="Outer membrane efflux proteins (OEP)"/>
    <property type="match status" value="1"/>
</dbReference>
<evidence type="ECO:0008006" key="4">
    <source>
        <dbReference type="Google" id="ProtNLM"/>
    </source>
</evidence>
<feature type="signal peptide" evidence="1">
    <location>
        <begin position="1"/>
        <end position="21"/>
    </location>
</feature>
<protein>
    <recommendedName>
        <fullName evidence="4">Transporter</fullName>
    </recommendedName>
</protein>
<name>A0A2S7KR33_9FLAO</name>
<keyword evidence="3" id="KW-1185">Reference proteome</keyword>
<dbReference type="GO" id="GO:0015562">
    <property type="term" value="F:efflux transmembrane transporter activity"/>
    <property type="evidence" value="ECO:0007669"/>
    <property type="project" value="InterPro"/>
</dbReference>
<evidence type="ECO:0000256" key="1">
    <source>
        <dbReference type="SAM" id="SignalP"/>
    </source>
</evidence>
<dbReference type="EMBL" id="MQUB01000001">
    <property type="protein sequence ID" value="PQB05081.1"/>
    <property type="molecule type" value="Genomic_DNA"/>
</dbReference>
<dbReference type="RefSeq" id="WP_104813011.1">
    <property type="nucleotide sequence ID" value="NZ_MQUB01000001.1"/>
</dbReference>
<keyword evidence="1" id="KW-0732">Signal</keyword>
<dbReference type="Gene3D" id="1.20.1600.10">
    <property type="entry name" value="Outer membrane efflux proteins (OEP)"/>
    <property type="match status" value="1"/>
</dbReference>
<sequence length="241" mass="27659">MKIKFTICCILLSGIYFFGFAQPMPQEATTPALDLILPDLDVFVDGALAKNGMLNYRKLDLEVRESDVKTQRRLWTQNMGIRGDVRYGTFNNFVTNVEGVNNSAITTFSEQINYGIGLYIQLPIFDIFNTNNQTKRAKVQVSQAQSLVEDQQLIIRELVIRQYEDLQLKFELLKIHSTNYGNAKVNMEMVEKEFRNGQLIVYEYVRLGDITARIQTDYEKAKSDYLLAKQVLENTSGISIQ</sequence>
<proteinExistence type="predicted"/>
<evidence type="ECO:0000313" key="2">
    <source>
        <dbReference type="EMBL" id="PQB05081.1"/>
    </source>
</evidence>
<organism evidence="2 3">
    <name type="scientific">Aureitalea marina</name>
    <dbReference type="NCBI Taxonomy" id="930804"/>
    <lineage>
        <taxon>Bacteria</taxon>
        <taxon>Pseudomonadati</taxon>
        <taxon>Bacteroidota</taxon>
        <taxon>Flavobacteriia</taxon>
        <taxon>Flavobacteriales</taxon>
        <taxon>Flavobacteriaceae</taxon>
        <taxon>Aureitalea</taxon>
    </lineage>
</organism>
<feature type="chain" id="PRO_5015752797" description="Transporter" evidence="1">
    <location>
        <begin position="22"/>
        <end position="241"/>
    </location>
</feature>